<proteinExistence type="predicted"/>
<keyword evidence="1" id="KW-0472">Membrane</keyword>
<accession>A0ABT6H602</accession>
<dbReference type="EMBL" id="JARULN010000004">
    <property type="protein sequence ID" value="MDG5753831.1"/>
    <property type="molecule type" value="Genomic_DNA"/>
</dbReference>
<feature type="transmembrane region" description="Helical" evidence="1">
    <location>
        <begin position="6"/>
        <end position="29"/>
    </location>
</feature>
<evidence type="ECO:0000313" key="2">
    <source>
        <dbReference type="EMBL" id="MDG5753831.1"/>
    </source>
</evidence>
<keyword evidence="3" id="KW-1185">Reference proteome</keyword>
<protein>
    <recommendedName>
        <fullName evidence="4">DUF4083 domain-containing protein</fullName>
    </recommendedName>
</protein>
<dbReference type="Proteomes" id="UP001218246">
    <property type="component" value="Unassembled WGS sequence"/>
</dbReference>
<reference evidence="2 3" key="1">
    <citation type="submission" date="2023-04" db="EMBL/GenBank/DDBJ databases">
        <title>Ectobacillus antri isolated from activated sludge.</title>
        <authorList>
            <person name="Yan P."/>
            <person name="Liu X."/>
        </authorList>
    </citation>
    <scope>NUCLEOTIDE SEQUENCE [LARGE SCALE GENOMIC DNA]</scope>
    <source>
        <strain evidence="2 3">C18H</strain>
    </source>
</reference>
<gene>
    <name evidence="2" type="ORF">P6P90_07575</name>
</gene>
<sequence>MMEALAFLSATIGILLQPLVMLLVVIIAFQILQYLRTKKELDRQILQELQAIKDSLTKQK</sequence>
<evidence type="ECO:0000313" key="3">
    <source>
        <dbReference type="Proteomes" id="UP001218246"/>
    </source>
</evidence>
<dbReference type="RefSeq" id="WP_164464150.1">
    <property type="nucleotide sequence ID" value="NZ_JARRRY010000009.1"/>
</dbReference>
<keyword evidence="1" id="KW-1133">Transmembrane helix</keyword>
<evidence type="ECO:0008006" key="4">
    <source>
        <dbReference type="Google" id="ProtNLM"/>
    </source>
</evidence>
<keyword evidence="1" id="KW-0812">Transmembrane</keyword>
<name>A0ABT6H602_9BACI</name>
<evidence type="ECO:0000256" key="1">
    <source>
        <dbReference type="SAM" id="Phobius"/>
    </source>
</evidence>
<organism evidence="2 3">
    <name type="scientific">Ectobacillus antri</name>
    <dbReference type="NCBI Taxonomy" id="2486280"/>
    <lineage>
        <taxon>Bacteria</taxon>
        <taxon>Bacillati</taxon>
        <taxon>Bacillota</taxon>
        <taxon>Bacilli</taxon>
        <taxon>Bacillales</taxon>
        <taxon>Bacillaceae</taxon>
        <taxon>Ectobacillus</taxon>
    </lineage>
</organism>
<comment type="caution">
    <text evidence="2">The sequence shown here is derived from an EMBL/GenBank/DDBJ whole genome shotgun (WGS) entry which is preliminary data.</text>
</comment>